<evidence type="ECO:0000256" key="4">
    <source>
        <dbReference type="ARBA" id="ARBA00022900"/>
    </source>
</evidence>
<accession>A0A0R4IEA1</accession>
<dbReference type="AlphaFoldDB" id="A0A0R4IEA1"/>
<dbReference type="Bgee" id="ENSDARG00000099689">
    <property type="expression patterns" value="Expressed in granulocyte and 15 other cell types or tissues"/>
</dbReference>
<gene>
    <name evidence="8 10 11" type="primary">spink2.3</name>
</gene>
<proteinExistence type="predicted"/>
<dbReference type="InterPro" id="IPR002350">
    <property type="entry name" value="Kazal_dom"/>
</dbReference>
<dbReference type="InterPro" id="IPR001239">
    <property type="entry name" value="Prot_inh_Kazal-m"/>
</dbReference>
<keyword evidence="9" id="KW-1185">Reference proteome</keyword>
<dbReference type="PROSITE" id="PS51465">
    <property type="entry name" value="KAZAL_2"/>
    <property type="match status" value="1"/>
</dbReference>
<dbReference type="Proteomes" id="UP000000437">
    <property type="component" value="Chromosome 14"/>
</dbReference>
<dbReference type="InterPro" id="IPR036058">
    <property type="entry name" value="Kazal_dom_sf"/>
</dbReference>
<reference evidence="8 9" key="1">
    <citation type="journal article" date="2013" name="Nature">
        <title>The zebrafish reference genome sequence and its relationship to the human genome.</title>
        <authorList>
            <consortium name="Genome Reference Consortium Zebrafish"/>
            <person name="Howe K."/>
            <person name="Clark M.D."/>
            <person name="Torroja C.F."/>
            <person name="Torrance J."/>
            <person name="Berthelot C."/>
            <person name="Muffato M."/>
            <person name="Collins J.E."/>
            <person name="Humphray S."/>
            <person name="McLaren K."/>
            <person name="Matthews L."/>
            <person name="McLaren S."/>
            <person name="Sealy I."/>
            <person name="Caccamo M."/>
            <person name="Churcher C."/>
            <person name="Scott C."/>
            <person name="Barrett J.C."/>
            <person name="Koch R."/>
            <person name="Rauch G.J."/>
            <person name="White S."/>
            <person name="Chow W."/>
            <person name="Kilian B."/>
            <person name="Quintais L.T."/>
            <person name="Guerra-Assuncao J.A."/>
            <person name="Zhou Y."/>
            <person name="Gu Y."/>
            <person name="Yen J."/>
            <person name="Vogel J.H."/>
            <person name="Eyre T."/>
            <person name="Redmond S."/>
            <person name="Banerjee R."/>
            <person name="Chi J."/>
            <person name="Fu B."/>
            <person name="Langley E."/>
            <person name="Maguire S.F."/>
            <person name="Laird G.K."/>
            <person name="Lloyd D."/>
            <person name="Kenyon E."/>
            <person name="Donaldson S."/>
            <person name="Sehra H."/>
            <person name="Almeida-King J."/>
            <person name="Loveland J."/>
            <person name="Trevanion S."/>
            <person name="Jones M."/>
            <person name="Quail M."/>
            <person name="Willey D."/>
            <person name="Hunt A."/>
            <person name="Burton J."/>
            <person name="Sims S."/>
            <person name="McLay K."/>
            <person name="Plumb B."/>
            <person name="Davis J."/>
            <person name="Clee C."/>
            <person name="Oliver K."/>
            <person name="Clark R."/>
            <person name="Riddle C."/>
            <person name="Elliot D."/>
            <person name="Eliott D."/>
            <person name="Threadgold G."/>
            <person name="Harden G."/>
            <person name="Ware D."/>
            <person name="Begum S."/>
            <person name="Mortimore B."/>
            <person name="Mortimer B."/>
            <person name="Kerry G."/>
            <person name="Heath P."/>
            <person name="Phillimore B."/>
            <person name="Tracey A."/>
            <person name="Corby N."/>
            <person name="Dunn M."/>
            <person name="Johnson C."/>
            <person name="Wood J."/>
            <person name="Clark S."/>
            <person name="Pelan S."/>
            <person name="Griffiths G."/>
            <person name="Smith M."/>
            <person name="Glithero R."/>
            <person name="Howden P."/>
            <person name="Barker N."/>
            <person name="Lloyd C."/>
            <person name="Stevens C."/>
            <person name="Harley J."/>
            <person name="Holt K."/>
            <person name="Panagiotidis G."/>
            <person name="Lovell J."/>
            <person name="Beasley H."/>
            <person name="Henderson C."/>
            <person name="Gordon D."/>
            <person name="Auger K."/>
            <person name="Wright D."/>
            <person name="Collins J."/>
            <person name="Raisen C."/>
            <person name="Dyer L."/>
            <person name="Leung K."/>
            <person name="Robertson L."/>
            <person name="Ambridge K."/>
            <person name="Leongamornlert D."/>
            <person name="McGuire S."/>
            <person name="Gilderthorp R."/>
            <person name="Griffiths C."/>
            <person name="Manthravadi D."/>
            <person name="Nichol S."/>
            <person name="Barker G."/>
            <person name="Whitehead S."/>
            <person name="Kay M."/>
            <person name="Brown J."/>
            <person name="Murnane C."/>
            <person name="Gray E."/>
            <person name="Humphries M."/>
            <person name="Sycamore N."/>
            <person name="Barker D."/>
            <person name="Saunders D."/>
            <person name="Wallis J."/>
            <person name="Babbage A."/>
            <person name="Hammond S."/>
            <person name="Mashreghi-Mohammadi M."/>
            <person name="Barr L."/>
            <person name="Martin S."/>
            <person name="Wray P."/>
            <person name="Ellington A."/>
            <person name="Matthews N."/>
            <person name="Ellwood M."/>
            <person name="Woodmansey R."/>
            <person name="Clark G."/>
            <person name="Cooper J."/>
            <person name="Cooper J."/>
            <person name="Tromans A."/>
            <person name="Grafham D."/>
            <person name="Skuce C."/>
            <person name="Pandian R."/>
            <person name="Andrews R."/>
            <person name="Harrison E."/>
            <person name="Kimberley A."/>
            <person name="Garnett J."/>
            <person name="Fosker N."/>
            <person name="Hall R."/>
            <person name="Garner P."/>
            <person name="Kelly D."/>
            <person name="Bird C."/>
            <person name="Palmer S."/>
            <person name="Gehring I."/>
            <person name="Berger A."/>
            <person name="Dooley C.M."/>
            <person name="Ersan-Urun Z."/>
            <person name="Eser C."/>
            <person name="Geiger H."/>
            <person name="Geisler M."/>
            <person name="Karotki L."/>
            <person name="Kirn A."/>
            <person name="Konantz J."/>
            <person name="Konantz M."/>
            <person name="Oberlander M."/>
            <person name="Rudolph-Geiger S."/>
            <person name="Teucke M."/>
            <person name="Lanz C."/>
            <person name="Raddatz G."/>
            <person name="Osoegawa K."/>
            <person name="Zhu B."/>
            <person name="Rapp A."/>
            <person name="Widaa S."/>
            <person name="Langford C."/>
            <person name="Yang F."/>
            <person name="Schuster S.C."/>
            <person name="Carter N.P."/>
            <person name="Harrow J."/>
            <person name="Ning Z."/>
            <person name="Herrero J."/>
            <person name="Searle S.M."/>
            <person name="Enright A."/>
            <person name="Geisler R."/>
            <person name="Plasterk R.H."/>
            <person name="Lee C."/>
            <person name="Westerfield M."/>
            <person name="de Jong P.J."/>
            <person name="Zon L.I."/>
            <person name="Postlethwait J.H."/>
            <person name="Nusslein-Volhard C."/>
            <person name="Hubbard T.J."/>
            <person name="Roest Crollius H."/>
            <person name="Rogers J."/>
            <person name="Stemple D.L."/>
        </authorList>
    </citation>
    <scope>NUCLEOTIDE SEQUENCE [LARGE SCALE GENOMIC DNA]</scope>
    <source>
        <strain evidence="8">Tuebingen</strain>
    </source>
</reference>
<dbReference type="Ensembl" id="ENSDART00000172430.2">
    <property type="protein sequence ID" value="ENSDARP00000131534.1"/>
    <property type="gene ID" value="ENSDARG00000099689.2"/>
</dbReference>
<comment type="subcellular location">
    <subcellularLocation>
        <location evidence="1">Secreted</location>
    </subcellularLocation>
</comment>
<dbReference type="OrthoDB" id="126772at2759"/>
<protein>
    <submittedName>
        <fullName evidence="10">Ovomucoid</fullName>
    </submittedName>
    <submittedName>
        <fullName evidence="8">Serine peptidase inhibitor, Kazal type 2, tandem duplicate 3</fullName>
    </submittedName>
</protein>
<evidence type="ECO:0000313" key="9">
    <source>
        <dbReference type="Proteomes" id="UP000000437"/>
    </source>
</evidence>
<dbReference type="GO" id="GO:0005576">
    <property type="term" value="C:extracellular region"/>
    <property type="evidence" value="ECO:0007669"/>
    <property type="project" value="UniProtKB-SubCell"/>
</dbReference>
<dbReference type="PRINTS" id="PR00290">
    <property type="entry name" value="KAZALINHBTR"/>
</dbReference>
<dbReference type="GeneTree" id="ENSGT01130000278889"/>
<evidence type="ECO:0000313" key="8">
    <source>
        <dbReference type="Ensembl" id="ENSDARP00000131534"/>
    </source>
</evidence>
<keyword evidence="3" id="KW-0646">Protease inhibitor</keyword>
<dbReference type="AGR" id="ZFIN:ZDB-GENE-141216-190"/>
<dbReference type="SMART" id="SM00280">
    <property type="entry name" value="KAZAL"/>
    <property type="match status" value="1"/>
</dbReference>
<feature type="signal peptide" evidence="6">
    <location>
        <begin position="1"/>
        <end position="17"/>
    </location>
</feature>
<dbReference type="PANTHER" id="PTHR47729:SF1">
    <property type="entry name" value="OVOMUCOID-LIKE-RELATED"/>
    <property type="match status" value="1"/>
</dbReference>
<feature type="domain" description="Kazal-like" evidence="7">
    <location>
        <begin position="22"/>
        <end position="76"/>
    </location>
</feature>
<sequence length="76" mass="8126">MLAQIVLLLSLAAMATAADDCPSVPNCGKYHLPACTMDYRPVCGTDGNTYGNECVLCGNIFKEKLNIILISKKGEC</sequence>
<evidence type="ECO:0000256" key="2">
    <source>
        <dbReference type="ARBA" id="ARBA00022525"/>
    </source>
</evidence>
<dbReference type="Pfam" id="PF00050">
    <property type="entry name" value="Kazal_1"/>
    <property type="match status" value="1"/>
</dbReference>
<dbReference type="SMR" id="A0A0R4IEA1"/>
<organism evidence="8">
    <name type="scientific">Danio rerio</name>
    <name type="common">Zebrafish</name>
    <name type="synonym">Brachydanio rerio</name>
    <dbReference type="NCBI Taxonomy" id="7955"/>
    <lineage>
        <taxon>Eukaryota</taxon>
        <taxon>Metazoa</taxon>
        <taxon>Chordata</taxon>
        <taxon>Craniata</taxon>
        <taxon>Vertebrata</taxon>
        <taxon>Euteleostomi</taxon>
        <taxon>Actinopterygii</taxon>
        <taxon>Neopterygii</taxon>
        <taxon>Teleostei</taxon>
        <taxon>Ostariophysi</taxon>
        <taxon>Cypriniformes</taxon>
        <taxon>Danionidae</taxon>
        <taxon>Danioninae</taxon>
        <taxon>Danio</taxon>
    </lineage>
</organism>
<evidence type="ECO:0000256" key="1">
    <source>
        <dbReference type="ARBA" id="ARBA00004613"/>
    </source>
</evidence>
<dbReference type="Gene3D" id="3.30.60.30">
    <property type="match status" value="1"/>
</dbReference>
<keyword evidence="4" id="KW-0722">Serine protease inhibitor</keyword>
<evidence type="ECO:0000313" key="10">
    <source>
        <dbReference type="RefSeq" id="XP_005157264.1"/>
    </source>
</evidence>
<dbReference type="SUPFAM" id="SSF100895">
    <property type="entry name" value="Kazal-type serine protease inhibitors"/>
    <property type="match status" value="1"/>
</dbReference>
<dbReference type="PROSITE" id="PS00282">
    <property type="entry name" value="KAZAL_1"/>
    <property type="match status" value="1"/>
</dbReference>
<dbReference type="RefSeq" id="XP_005157264.1">
    <property type="nucleotide sequence ID" value="XM_005157207.5"/>
</dbReference>
<evidence type="ECO:0000256" key="6">
    <source>
        <dbReference type="SAM" id="SignalP"/>
    </source>
</evidence>
<keyword evidence="6" id="KW-0732">Signal</keyword>
<dbReference type="GeneID" id="101882741"/>
<dbReference type="InterPro" id="IPR051597">
    <property type="entry name" value="Bifunctional_prot_inhibitor"/>
</dbReference>
<dbReference type="KEGG" id="dre:101882741"/>
<dbReference type="PANTHER" id="PTHR47729">
    <property type="entry name" value="SERINE PEPTIDASE INHIBITOR, KAZAL TYPE 2, TANDEM DUPLICATE 1-RELATED"/>
    <property type="match status" value="1"/>
</dbReference>
<reference evidence="10" key="3">
    <citation type="submission" date="2025-04" db="UniProtKB">
        <authorList>
            <consortium name="RefSeq"/>
        </authorList>
    </citation>
    <scope>IDENTIFICATION</scope>
    <source>
        <strain evidence="10">Tuebingen</strain>
    </source>
</reference>
<evidence type="ECO:0000259" key="7">
    <source>
        <dbReference type="PROSITE" id="PS51465"/>
    </source>
</evidence>
<name>A0A0R4IEA1_DANRE</name>
<dbReference type="EMBL" id="BX572078">
    <property type="status" value="NOT_ANNOTATED_CDS"/>
    <property type="molecule type" value="Genomic_DNA"/>
</dbReference>
<dbReference type="GO" id="GO:0004867">
    <property type="term" value="F:serine-type endopeptidase inhibitor activity"/>
    <property type="evidence" value="ECO:0007669"/>
    <property type="project" value="UniProtKB-KW"/>
</dbReference>
<evidence type="ECO:0000256" key="5">
    <source>
        <dbReference type="ARBA" id="ARBA00023157"/>
    </source>
</evidence>
<reference evidence="8" key="2">
    <citation type="submission" date="2015-11" db="UniProtKB">
        <authorList>
            <consortium name="Ensembl"/>
        </authorList>
    </citation>
    <scope>IDENTIFICATION</scope>
    <source>
        <strain evidence="8">Tuebingen</strain>
    </source>
</reference>
<keyword evidence="5" id="KW-1015">Disulfide bond</keyword>
<feature type="chain" id="PRO_5044546623" evidence="6">
    <location>
        <begin position="18"/>
        <end position="76"/>
    </location>
</feature>
<dbReference type="CTD" id="101882741"/>
<dbReference type="ZFIN" id="ZDB-GENE-141216-190">
    <property type="gene designation" value="spink2.3"/>
</dbReference>
<evidence type="ECO:0000256" key="3">
    <source>
        <dbReference type="ARBA" id="ARBA00022690"/>
    </source>
</evidence>
<dbReference type="STRING" id="7955.ENSDARP00000131534"/>
<keyword evidence="2" id="KW-0964">Secreted</keyword>
<accession>A0A8M2B3K0</accession>
<evidence type="ECO:0000313" key="11">
    <source>
        <dbReference type="ZFIN" id="ZDB-GENE-141216-190"/>
    </source>
</evidence>